<evidence type="ECO:0000313" key="3">
    <source>
        <dbReference type="EMBL" id="TKA65192.1"/>
    </source>
</evidence>
<dbReference type="AlphaFoldDB" id="A0A4U0WPD4"/>
<sequence>MTTKNGVPDAWDDDWVNTASKQQQPLEDPTSAPKLTKSQKRAQHQELQKQLWDSAENPTRMHWLETQGVVPLKQEFRPQVKLLSRKPQPAIAKKDASDLTIDDGDDSEEEARKKQEAAMEERTRQAKIDREEKQKKYNEARERIMGSSTPGSPMTGSRESSQGRDNRKSRTKVNGNRNSQPTSAAHSPTRNGNADTRLFDPEDMGRRVPKTSTPNPDAPTRQPRAPPSDHHSRGGSGFAGRGGKAPV</sequence>
<comment type="caution">
    <text evidence="3">The sequence shown here is derived from an EMBL/GenBank/DDBJ whole genome shotgun (WGS) entry which is preliminary data.</text>
</comment>
<protein>
    <recommendedName>
        <fullName evidence="2">SUZ domain-containing protein</fullName>
    </recommendedName>
</protein>
<dbReference type="STRING" id="329884.A0A4U0WPD4"/>
<evidence type="ECO:0000256" key="1">
    <source>
        <dbReference type="SAM" id="MobiDB-lite"/>
    </source>
</evidence>
<feature type="region of interest" description="Disordered" evidence="1">
    <location>
        <begin position="80"/>
        <end position="247"/>
    </location>
</feature>
<feature type="compositionally biased region" description="Basic and acidic residues" evidence="1">
    <location>
        <begin position="110"/>
        <end position="144"/>
    </location>
</feature>
<feature type="domain" description="SUZ" evidence="2">
    <location>
        <begin position="60"/>
        <end position="149"/>
    </location>
</feature>
<evidence type="ECO:0000313" key="4">
    <source>
        <dbReference type="Proteomes" id="UP000309340"/>
    </source>
</evidence>
<keyword evidence="4" id="KW-1185">Reference proteome</keyword>
<dbReference type="InterPro" id="IPR024771">
    <property type="entry name" value="SUZ"/>
</dbReference>
<feature type="region of interest" description="Disordered" evidence="1">
    <location>
        <begin position="1"/>
        <end position="59"/>
    </location>
</feature>
<dbReference type="EMBL" id="NAJQ01000759">
    <property type="protein sequence ID" value="TKA65192.1"/>
    <property type="molecule type" value="Genomic_DNA"/>
</dbReference>
<feature type="compositionally biased region" description="Polar residues" evidence="1">
    <location>
        <begin position="172"/>
        <end position="194"/>
    </location>
</feature>
<feature type="compositionally biased region" description="Acidic residues" evidence="1">
    <location>
        <begin position="100"/>
        <end position="109"/>
    </location>
</feature>
<dbReference type="Proteomes" id="UP000309340">
    <property type="component" value="Unassembled WGS sequence"/>
</dbReference>
<feature type="compositionally biased region" description="Basic and acidic residues" evidence="1">
    <location>
        <begin position="197"/>
        <end position="206"/>
    </location>
</feature>
<name>A0A4U0WPD4_9PEZI</name>
<accession>A0A4U0WPD4</accession>
<proteinExistence type="predicted"/>
<dbReference type="PROSITE" id="PS51673">
    <property type="entry name" value="SUZ"/>
    <property type="match status" value="1"/>
</dbReference>
<reference evidence="3 4" key="1">
    <citation type="submission" date="2017-03" db="EMBL/GenBank/DDBJ databases">
        <title>Genomes of endolithic fungi from Antarctica.</title>
        <authorList>
            <person name="Coleine C."/>
            <person name="Masonjones S."/>
            <person name="Stajich J.E."/>
        </authorList>
    </citation>
    <scope>NUCLEOTIDE SEQUENCE [LARGE SCALE GENOMIC DNA]</scope>
    <source>
        <strain evidence="3 4">CCFEE 5184</strain>
    </source>
</reference>
<organism evidence="3 4">
    <name type="scientific">Friedmanniomyces simplex</name>
    <dbReference type="NCBI Taxonomy" id="329884"/>
    <lineage>
        <taxon>Eukaryota</taxon>
        <taxon>Fungi</taxon>
        <taxon>Dikarya</taxon>
        <taxon>Ascomycota</taxon>
        <taxon>Pezizomycotina</taxon>
        <taxon>Dothideomycetes</taxon>
        <taxon>Dothideomycetidae</taxon>
        <taxon>Mycosphaerellales</taxon>
        <taxon>Teratosphaeriaceae</taxon>
        <taxon>Friedmanniomyces</taxon>
    </lineage>
</organism>
<dbReference type="OrthoDB" id="5422283at2759"/>
<gene>
    <name evidence="3" type="ORF">B0A55_09852</name>
</gene>
<evidence type="ECO:0000259" key="2">
    <source>
        <dbReference type="PROSITE" id="PS51673"/>
    </source>
</evidence>
<feature type="compositionally biased region" description="Gly residues" evidence="1">
    <location>
        <begin position="234"/>
        <end position="247"/>
    </location>
</feature>
<feature type="compositionally biased region" description="Low complexity" evidence="1">
    <location>
        <begin position="145"/>
        <end position="157"/>
    </location>
</feature>